<gene>
    <name evidence="2" type="ORF">KZP06_09225</name>
</gene>
<dbReference type="EC" id="2.4.-.-" evidence="2"/>
<dbReference type="Proteomes" id="UP001197735">
    <property type="component" value="Unassembled WGS sequence"/>
</dbReference>
<dbReference type="AlphaFoldDB" id="A0AAW4TVI3"/>
<keyword evidence="2" id="KW-0808">Transferase</keyword>
<feature type="domain" description="Glycosyltransferase 2-like" evidence="1">
    <location>
        <begin position="11"/>
        <end position="137"/>
    </location>
</feature>
<dbReference type="SUPFAM" id="SSF53448">
    <property type="entry name" value="Nucleotide-diphospho-sugar transferases"/>
    <property type="match status" value="1"/>
</dbReference>
<evidence type="ECO:0000313" key="3">
    <source>
        <dbReference type="Proteomes" id="UP001197735"/>
    </source>
</evidence>
<dbReference type="EMBL" id="JAHXEI010000009">
    <property type="protein sequence ID" value="MCB4880895.1"/>
    <property type="molecule type" value="Genomic_DNA"/>
</dbReference>
<dbReference type="PANTHER" id="PTHR22916">
    <property type="entry name" value="GLYCOSYLTRANSFERASE"/>
    <property type="match status" value="1"/>
</dbReference>
<dbReference type="InterPro" id="IPR029044">
    <property type="entry name" value="Nucleotide-diphossugar_trans"/>
</dbReference>
<dbReference type="GO" id="GO:0016758">
    <property type="term" value="F:hexosyltransferase activity"/>
    <property type="evidence" value="ECO:0007669"/>
    <property type="project" value="UniProtKB-ARBA"/>
</dbReference>
<name>A0AAW4TVI3_BIFPS</name>
<evidence type="ECO:0000259" key="1">
    <source>
        <dbReference type="Pfam" id="PF00535"/>
    </source>
</evidence>
<dbReference type="Gene3D" id="3.90.550.10">
    <property type="entry name" value="Spore Coat Polysaccharide Biosynthesis Protein SpsA, Chain A"/>
    <property type="match status" value="1"/>
</dbReference>
<dbReference type="InterPro" id="IPR001173">
    <property type="entry name" value="Glyco_trans_2-like"/>
</dbReference>
<comment type="caution">
    <text evidence="2">The sequence shown here is derived from an EMBL/GenBank/DDBJ whole genome shotgun (WGS) entry which is preliminary data.</text>
</comment>
<dbReference type="Pfam" id="PF00535">
    <property type="entry name" value="Glycos_transf_2"/>
    <property type="match status" value="1"/>
</dbReference>
<dbReference type="CDD" id="cd00761">
    <property type="entry name" value="Glyco_tranf_GTA_type"/>
    <property type="match status" value="1"/>
</dbReference>
<dbReference type="PANTHER" id="PTHR22916:SF3">
    <property type="entry name" value="UDP-GLCNAC:BETAGAL BETA-1,3-N-ACETYLGLUCOSAMINYLTRANSFERASE-LIKE PROTEIN 1"/>
    <property type="match status" value="1"/>
</dbReference>
<sequence>METDVTIPLVSIIIPAYNVESYIEETILSVKNQTLSNWELIVVDDGSTDNTYSVICKAVDSIRQNVTILQQENRGLSAARNAGMEKASGMYIYFLDSDDRLTKNALSVLYTLAKQYELDAVFFSATAFADDLQAAGSEKATKKRIVEYERYCDRGVENLQISSGREAFTAMINNNNYVPSVPFTLYKHSLLEDKHFVDGILFEDNPFTMEILLDAKRVGIINEKLYERRIRADSIMQIGVFDYVKRFESRFIISEVLRKKLVSIQDDDTLYSALEKLYREFVRMSIEDYQILLDKKIEDRIHLNEYNLSRIGITQFQVWYNDLVTDLHRQIGLLQKEKEIAETQSNEARVELSRIKKTYTYRVGLKITAIPRWLRRKFK</sequence>
<reference evidence="2" key="1">
    <citation type="submission" date="2021-07" db="EMBL/GenBank/DDBJ databases">
        <title>Xylan utilisation by Bifidobacterium pseudocatenulatum.</title>
        <authorList>
            <person name="Watanabe Y."/>
        </authorList>
    </citation>
    <scope>NUCLEOTIDE SEQUENCE</scope>
    <source>
        <strain evidence="2">YIT12824</strain>
    </source>
</reference>
<protein>
    <submittedName>
        <fullName evidence="2">Glycosyltransferase</fullName>
        <ecNumber evidence="2">2.4.-.-</ecNumber>
    </submittedName>
</protein>
<proteinExistence type="predicted"/>
<dbReference type="RefSeq" id="WP_195942980.1">
    <property type="nucleotide sequence ID" value="NZ_JADPAP010000004.1"/>
</dbReference>
<evidence type="ECO:0000313" key="2">
    <source>
        <dbReference type="EMBL" id="MCB4880895.1"/>
    </source>
</evidence>
<organism evidence="2 3">
    <name type="scientific">Bifidobacterium pseudocatenulatum</name>
    <dbReference type="NCBI Taxonomy" id="28026"/>
    <lineage>
        <taxon>Bacteria</taxon>
        <taxon>Bacillati</taxon>
        <taxon>Actinomycetota</taxon>
        <taxon>Actinomycetes</taxon>
        <taxon>Bifidobacteriales</taxon>
        <taxon>Bifidobacteriaceae</taxon>
        <taxon>Bifidobacterium</taxon>
    </lineage>
</organism>
<keyword evidence="2" id="KW-0328">Glycosyltransferase</keyword>
<accession>A0AAW4TVI3</accession>